<evidence type="ECO:0000256" key="3">
    <source>
        <dbReference type="ARBA" id="ARBA00022946"/>
    </source>
</evidence>
<dbReference type="OrthoDB" id="278329at2759"/>
<dbReference type="Pfam" id="PF13233">
    <property type="entry name" value="Complex1_LYR_2"/>
    <property type="match status" value="1"/>
</dbReference>
<keyword evidence="7" id="KW-0175">Coiled coil</keyword>
<dbReference type="HOGENOM" id="CLU_102310_2_0_1"/>
<evidence type="ECO:0000256" key="2">
    <source>
        <dbReference type="ARBA" id="ARBA00006020"/>
    </source>
</evidence>
<evidence type="ECO:0000256" key="7">
    <source>
        <dbReference type="SAM" id="Coils"/>
    </source>
</evidence>
<evidence type="ECO:0000256" key="4">
    <source>
        <dbReference type="ARBA" id="ARBA00023128"/>
    </source>
</evidence>
<evidence type="ECO:0000256" key="5">
    <source>
        <dbReference type="ARBA" id="ARBA00023186"/>
    </source>
</evidence>
<dbReference type="RefSeq" id="XP_001416903.1">
    <property type="nucleotide sequence ID" value="XM_001416866.1"/>
</dbReference>
<dbReference type="InterPro" id="IPR008381">
    <property type="entry name" value="SDHAF3/Sdh7"/>
</dbReference>
<protein>
    <recommendedName>
        <fullName evidence="6">Succinate dehydrogenase assembly factor 3</fullName>
        <shortName evidence="6">SDH assembly factor 3</shortName>
        <shortName evidence="6">SDHAF3</shortName>
    </recommendedName>
</protein>
<proteinExistence type="inferred from homology"/>
<accession>A4RU63</accession>
<keyword evidence="3" id="KW-0809">Transit peptide</keyword>
<comment type="subunit">
    <text evidence="6">Interacts with the iron-sulfur protein subunit within the SDH catalytic dimer.</text>
</comment>
<sequence length="114" mass="13327">MSGVGRIFSLYRSILRAHRNLPGPMKELGGTYAREEFRTHLRSEKIQEKQWRTFVESWQSYVESLRGDAGKVVSGDLTEDVIEQLTPEQRQQLERLKDEAMRLKLELDASEFNQ</sequence>
<comment type="function">
    <text evidence="6">Plays an essential role in the assembly of succinate dehydrogenase (SDH), an enzyme complex (also referred to as respiratory complex II) that is a component of both the tricarboxylic acid (TCA) cycle and the mitochondrial electron transport chain, and which couples the oxidation of succinate to fumarate with the reduction of ubiquinone (coenzyme Q) to ubiquinol. Promotes maturation of the iron-sulfur protein subunit of the SDH catalytic dimer, protecting it from the deleterious effects of oxidants. May act together with SDHAF1.</text>
</comment>
<dbReference type="Gramene" id="ABO95196">
    <property type="protein sequence ID" value="ABO95196"/>
    <property type="gene ID" value="OSTLU_92416"/>
</dbReference>
<dbReference type="GO" id="GO:0034553">
    <property type="term" value="P:mitochondrial respiratory chain complex II assembly"/>
    <property type="evidence" value="ECO:0007669"/>
    <property type="project" value="UniProtKB-UniRule"/>
</dbReference>
<evidence type="ECO:0000313" key="9">
    <source>
        <dbReference type="Proteomes" id="UP000001568"/>
    </source>
</evidence>
<dbReference type="AlphaFoldDB" id="A4RU63"/>
<dbReference type="GO" id="GO:0005759">
    <property type="term" value="C:mitochondrial matrix"/>
    <property type="evidence" value="ECO:0007669"/>
    <property type="project" value="UniProtKB-SubCell"/>
</dbReference>
<gene>
    <name evidence="8" type="ORF">OSTLU_92416</name>
</gene>
<keyword evidence="4 6" id="KW-0496">Mitochondrion</keyword>
<evidence type="ECO:0000256" key="1">
    <source>
        <dbReference type="ARBA" id="ARBA00004305"/>
    </source>
</evidence>
<dbReference type="STRING" id="436017.A4RU63"/>
<comment type="subcellular location">
    <subcellularLocation>
        <location evidence="1 6">Mitochondrion matrix</location>
    </subcellularLocation>
</comment>
<keyword evidence="5 6" id="KW-0143">Chaperone</keyword>
<keyword evidence="9" id="KW-1185">Reference proteome</keyword>
<evidence type="ECO:0000313" key="8">
    <source>
        <dbReference type="EMBL" id="ABO95196.1"/>
    </source>
</evidence>
<dbReference type="CDD" id="cd20270">
    <property type="entry name" value="Complex1_LYR_SDHAF3_LYRM10"/>
    <property type="match status" value="1"/>
</dbReference>
<reference evidence="8 9" key="1">
    <citation type="journal article" date="2007" name="Proc. Natl. Acad. Sci. U.S.A.">
        <title>The tiny eukaryote Ostreococcus provides genomic insights into the paradox of plankton speciation.</title>
        <authorList>
            <person name="Palenik B."/>
            <person name="Grimwood J."/>
            <person name="Aerts A."/>
            <person name="Rouze P."/>
            <person name="Salamov A."/>
            <person name="Putnam N."/>
            <person name="Dupont C."/>
            <person name="Jorgensen R."/>
            <person name="Derelle E."/>
            <person name="Rombauts S."/>
            <person name="Zhou K."/>
            <person name="Otillar R."/>
            <person name="Merchant S.S."/>
            <person name="Podell S."/>
            <person name="Gaasterland T."/>
            <person name="Napoli C."/>
            <person name="Gendler K."/>
            <person name="Manuell A."/>
            <person name="Tai V."/>
            <person name="Vallon O."/>
            <person name="Piganeau G."/>
            <person name="Jancek S."/>
            <person name="Heijde M."/>
            <person name="Jabbari K."/>
            <person name="Bowler C."/>
            <person name="Lohr M."/>
            <person name="Robbens S."/>
            <person name="Werner G."/>
            <person name="Dubchak I."/>
            <person name="Pazour G.J."/>
            <person name="Ren Q."/>
            <person name="Paulsen I."/>
            <person name="Delwiche C."/>
            <person name="Schmutz J."/>
            <person name="Rokhsar D."/>
            <person name="Van de Peer Y."/>
            <person name="Moreau H."/>
            <person name="Grigoriev I.V."/>
        </authorList>
    </citation>
    <scope>NUCLEOTIDE SEQUENCE [LARGE SCALE GENOMIC DNA]</scope>
    <source>
        <strain evidence="8 9">CCE9901</strain>
    </source>
</reference>
<organism evidence="8 9">
    <name type="scientific">Ostreococcus lucimarinus (strain CCE9901)</name>
    <dbReference type="NCBI Taxonomy" id="436017"/>
    <lineage>
        <taxon>Eukaryota</taxon>
        <taxon>Viridiplantae</taxon>
        <taxon>Chlorophyta</taxon>
        <taxon>Mamiellophyceae</taxon>
        <taxon>Mamiellales</taxon>
        <taxon>Bathycoccaceae</taxon>
        <taxon>Ostreococcus</taxon>
    </lineage>
</organism>
<dbReference type="EMBL" id="CP000583">
    <property type="protein sequence ID" value="ABO95196.1"/>
    <property type="molecule type" value="Genomic_DNA"/>
</dbReference>
<dbReference type="KEGG" id="olu:OSTLU_92416"/>
<dbReference type="eggNOG" id="KOG4100">
    <property type="taxonomic scope" value="Eukaryota"/>
</dbReference>
<evidence type="ECO:0000256" key="6">
    <source>
        <dbReference type="RuleBase" id="RU368039"/>
    </source>
</evidence>
<dbReference type="Proteomes" id="UP000001568">
    <property type="component" value="Chromosome 3"/>
</dbReference>
<comment type="similarity">
    <text evidence="2 6">Belongs to the complex I LYR family. SDHAF3 subfamily.</text>
</comment>
<name>A4RU63_OSTLU</name>
<dbReference type="OMA" id="IEFASEW"/>
<dbReference type="GeneID" id="5000683"/>
<dbReference type="GO" id="GO:0005758">
    <property type="term" value="C:mitochondrial intermembrane space"/>
    <property type="evidence" value="ECO:0007669"/>
    <property type="project" value="TreeGrafter"/>
</dbReference>
<dbReference type="PANTHER" id="PTHR13137">
    <property type="entry name" value="DC11 ACN9 HOMOLOG"/>
    <property type="match status" value="1"/>
</dbReference>
<dbReference type="PANTHER" id="PTHR13137:SF6">
    <property type="entry name" value="SUCCINATE DEHYDROGENASE ASSEMBLY FACTOR 3, MITOCHONDRIAL"/>
    <property type="match status" value="1"/>
</dbReference>
<dbReference type="GO" id="GO:0006105">
    <property type="term" value="P:succinate metabolic process"/>
    <property type="evidence" value="ECO:0007669"/>
    <property type="project" value="TreeGrafter"/>
</dbReference>
<feature type="coiled-coil region" evidence="7">
    <location>
        <begin position="86"/>
        <end position="113"/>
    </location>
</feature>